<evidence type="ECO:0000313" key="3">
    <source>
        <dbReference type="EMBL" id="GGJ39715.1"/>
    </source>
</evidence>
<sequence>MNKKNLFISMLLLAASPAMAQQNQNQGQNQGQGQRQFQIDPAMRAKMQAFQPVQDLSRTLRMIGEVHRQKGLAISKAQAAKLIPILKDIQTRKSLKPKDADALLVKIEDLLTDPQLTWIDKQQIRRPGQGGQGGQNGQNGQGGQGNQLRQNGQGGQGGPFQGNGQGGQNGQNRQGGQGGNRGFGNFQALMSAANPFAVDPFKGQVSSLLTILQKIK</sequence>
<dbReference type="RefSeq" id="WP_189003234.1">
    <property type="nucleotide sequence ID" value="NZ_BMOD01000009.1"/>
</dbReference>
<evidence type="ECO:0000256" key="2">
    <source>
        <dbReference type="SAM" id="SignalP"/>
    </source>
</evidence>
<comment type="caution">
    <text evidence="3">The sequence shown here is derived from an EMBL/GenBank/DDBJ whole genome shotgun (WGS) entry which is preliminary data.</text>
</comment>
<feature type="region of interest" description="Disordered" evidence="1">
    <location>
        <begin position="125"/>
        <end position="183"/>
    </location>
</feature>
<dbReference type="Proteomes" id="UP000632222">
    <property type="component" value="Unassembled WGS sequence"/>
</dbReference>
<feature type="compositionally biased region" description="Gly residues" evidence="1">
    <location>
        <begin position="128"/>
        <end position="145"/>
    </location>
</feature>
<keyword evidence="4" id="KW-1185">Reference proteome</keyword>
<protein>
    <submittedName>
        <fullName evidence="3">Uncharacterized protein</fullName>
    </submittedName>
</protein>
<proteinExistence type="predicted"/>
<evidence type="ECO:0000256" key="1">
    <source>
        <dbReference type="SAM" id="MobiDB-lite"/>
    </source>
</evidence>
<accession>A0ABQ2D2X8</accession>
<evidence type="ECO:0000313" key="4">
    <source>
        <dbReference type="Proteomes" id="UP000632222"/>
    </source>
</evidence>
<reference evidence="4" key="1">
    <citation type="journal article" date="2019" name="Int. J. Syst. Evol. Microbiol.">
        <title>The Global Catalogue of Microorganisms (GCM) 10K type strain sequencing project: providing services to taxonomists for standard genome sequencing and annotation.</title>
        <authorList>
            <consortium name="The Broad Institute Genomics Platform"/>
            <consortium name="The Broad Institute Genome Sequencing Center for Infectious Disease"/>
            <person name="Wu L."/>
            <person name="Ma J."/>
        </authorList>
    </citation>
    <scope>NUCLEOTIDE SEQUENCE [LARGE SCALE GENOMIC DNA]</scope>
    <source>
        <strain evidence="4">JCM 14370</strain>
    </source>
</reference>
<feature type="compositionally biased region" description="Gly residues" evidence="1">
    <location>
        <begin position="152"/>
        <end position="182"/>
    </location>
</feature>
<feature type="chain" id="PRO_5045826403" evidence="2">
    <location>
        <begin position="21"/>
        <end position="216"/>
    </location>
</feature>
<dbReference type="EMBL" id="BMOD01000009">
    <property type="protein sequence ID" value="GGJ39715.1"/>
    <property type="molecule type" value="Genomic_DNA"/>
</dbReference>
<organism evidence="3 4">
    <name type="scientific">Deinococcus roseus</name>
    <dbReference type="NCBI Taxonomy" id="392414"/>
    <lineage>
        <taxon>Bacteria</taxon>
        <taxon>Thermotogati</taxon>
        <taxon>Deinococcota</taxon>
        <taxon>Deinococci</taxon>
        <taxon>Deinococcales</taxon>
        <taxon>Deinococcaceae</taxon>
        <taxon>Deinococcus</taxon>
    </lineage>
</organism>
<feature type="signal peptide" evidence="2">
    <location>
        <begin position="1"/>
        <end position="20"/>
    </location>
</feature>
<keyword evidence="2" id="KW-0732">Signal</keyword>
<name>A0ABQ2D2X8_9DEIO</name>
<gene>
    <name evidence="3" type="ORF">GCM10008938_27160</name>
</gene>